<dbReference type="GO" id="GO:0043161">
    <property type="term" value="P:proteasome-mediated ubiquitin-dependent protein catabolic process"/>
    <property type="evidence" value="ECO:0007669"/>
    <property type="project" value="InterPro"/>
</dbReference>
<evidence type="ECO:0000259" key="14">
    <source>
        <dbReference type="Pfam" id="PF11566"/>
    </source>
</evidence>
<gene>
    <name evidence="15" type="ORF">PODLI_1B008757</name>
</gene>
<evidence type="ECO:0000259" key="13">
    <source>
        <dbReference type="Pfam" id="PF08577"/>
    </source>
</evidence>
<evidence type="ECO:0000256" key="5">
    <source>
        <dbReference type="ARBA" id="ARBA00022481"/>
    </source>
</evidence>
<dbReference type="InterPro" id="IPR021625">
    <property type="entry name" value="PI31_Prot_N"/>
</dbReference>
<dbReference type="PANTHER" id="PTHR13266:SF1">
    <property type="entry name" value="PROTEASOME INHIBITOR PI31 SUBUNIT"/>
    <property type="match status" value="1"/>
</dbReference>
<comment type="subcellular location">
    <subcellularLocation>
        <location evidence="2">Cytoplasm</location>
    </subcellularLocation>
    <subcellularLocation>
        <location evidence="1">Endoplasmic reticulum</location>
    </subcellularLocation>
</comment>
<keyword evidence="8" id="KW-0256">Endoplasmic reticulum</keyword>
<dbReference type="FunFam" id="3.40.1000.30:FF:000002">
    <property type="entry name" value="Proteasome inhibitor PI31 subunit"/>
    <property type="match status" value="1"/>
</dbReference>
<accession>A0AA35KJE0</accession>
<dbReference type="Pfam" id="PF08577">
    <property type="entry name" value="PI31_Prot_C"/>
    <property type="match status" value="1"/>
</dbReference>
<dbReference type="AlphaFoldDB" id="A0AA35KJE0"/>
<evidence type="ECO:0000256" key="9">
    <source>
        <dbReference type="ARBA" id="ARBA00022942"/>
    </source>
</evidence>
<evidence type="ECO:0000256" key="4">
    <source>
        <dbReference type="ARBA" id="ARBA00015575"/>
    </source>
</evidence>
<dbReference type="Gene3D" id="3.40.1000.30">
    <property type="match status" value="1"/>
</dbReference>
<evidence type="ECO:0000256" key="3">
    <source>
        <dbReference type="ARBA" id="ARBA00006405"/>
    </source>
</evidence>
<feature type="domain" description="PI31 proteasome regulator N-terminal" evidence="14">
    <location>
        <begin position="76"/>
        <end position="206"/>
    </location>
</feature>
<keyword evidence="10" id="KW-0007">Acetylation</keyword>
<keyword evidence="5" id="KW-0488">Methylation</keyword>
<evidence type="ECO:0000256" key="1">
    <source>
        <dbReference type="ARBA" id="ARBA00004240"/>
    </source>
</evidence>
<feature type="region of interest" description="Disordered" evidence="12">
    <location>
        <begin position="283"/>
        <end position="338"/>
    </location>
</feature>
<evidence type="ECO:0000256" key="7">
    <source>
        <dbReference type="ARBA" id="ARBA00022553"/>
    </source>
</evidence>
<comment type="similarity">
    <text evidence="3">Belongs to the proteasome inhibitor PI31 family.</text>
</comment>
<feature type="region of interest" description="Disordered" evidence="12">
    <location>
        <begin position="209"/>
        <end position="261"/>
    </location>
</feature>
<evidence type="ECO:0000256" key="11">
    <source>
        <dbReference type="ARBA" id="ARBA00024805"/>
    </source>
</evidence>
<dbReference type="GO" id="GO:0005783">
    <property type="term" value="C:endoplasmic reticulum"/>
    <property type="evidence" value="ECO:0007669"/>
    <property type="project" value="UniProtKB-SubCell"/>
</dbReference>
<dbReference type="GO" id="GO:0070628">
    <property type="term" value="F:proteasome binding"/>
    <property type="evidence" value="ECO:0007669"/>
    <property type="project" value="InterPro"/>
</dbReference>
<evidence type="ECO:0000313" key="15">
    <source>
        <dbReference type="EMBL" id="CAI5778512.1"/>
    </source>
</evidence>
<keyword evidence="7" id="KW-0597">Phosphoprotein</keyword>
<evidence type="ECO:0000256" key="8">
    <source>
        <dbReference type="ARBA" id="ARBA00022824"/>
    </source>
</evidence>
<dbReference type="InterPro" id="IPR045128">
    <property type="entry name" value="PI31-like"/>
</dbReference>
<proteinExistence type="inferred from homology"/>
<feature type="compositionally biased region" description="Basic and acidic residues" evidence="12">
    <location>
        <begin position="209"/>
        <end position="224"/>
    </location>
</feature>
<protein>
    <recommendedName>
        <fullName evidence="4">Proteasome inhibitor PI31 subunit</fullName>
    </recommendedName>
</protein>
<evidence type="ECO:0000256" key="10">
    <source>
        <dbReference type="ARBA" id="ARBA00022990"/>
    </source>
</evidence>
<dbReference type="GO" id="GO:0000502">
    <property type="term" value="C:proteasome complex"/>
    <property type="evidence" value="ECO:0007669"/>
    <property type="project" value="UniProtKB-KW"/>
</dbReference>
<dbReference type="EMBL" id="OX395131">
    <property type="protein sequence ID" value="CAI5778512.1"/>
    <property type="molecule type" value="Genomic_DNA"/>
</dbReference>
<evidence type="ECO:0000256" key="6">
    <source>
        <dbReference type="ARBA" id="ARBA00022490"/>
    </source>
</evidence>
<dbReference type="Proteomes" id="UP001178461">
    <property type="component" value="Chromosome 6"/>
</dbReference>
<evidence type="ECO:0000313" key="16">
    <source>
        <dbReference type="Proteomes" id="UP001178461"/>
    </source>
</evidence>
<reference evidence="15" key="1">
    <citation type="submission" date="2022-12" db="EMBL/GenBank/DDBJ databases">
        <authorList>
            <person name="Alioto T."/>
            <person name="Alioto T."/>
            <person name="Gomez Garrido J."/>
        </authorList>
    </citation>
    <scope>NUCLEOTIDE SEQUENCE</scope>
</reference>
<dbReference type="InterPro" id="IPR013886">
    <property type="entry name" value="PI31_Prot_C"/>
</dbReference>
<dbReference type="Pfam" id="PF11566">
    <property type="entry name" value="PI31_Prot_N"/>
    <property type="match status" value="1"/>
</dbReference>
<feature type="domain" description="PI31 proteasome regulator C-terminal" evidence="13">
    <location>
        <begin position="242"/>
        <end position="315"/>
    </location>
</feature>
<evidence type="ECO:0000256" key="12">
    <source>
        <dbReference type="SAM" id="MobiDB-lite"/>
    </source>
</evidence>
<organism evidence="15 16">
    <name type="scientific">Podarcis lilfordi</name>
    <name type="common">Lilford's wall lizard</name>
    <dbReference type="NCBI Taxonomy" id="74358"/>
    <lineage>
        <taxon>Eukaryota</taxon>
        <taxon>Metazoa</taxon>
        <taxon>Chordata</taxon>
        <taxon>Craniata</taxon>
        <taxon>Vertebrata</taxon>
        <taxon>Euteleostomi</taxon>
        <taxon>Lepidosauria</taxon>
        <taxon>Squamata</taxon>
        <taxon>Bifurcata</taxon>
        <taxon>Unidentata</taxon>
        <taxon>Episquamata</taxon>
        <taxon>Laterata</taxon>
        <taxon>Lacertibaenia</taxon>
        <taxon>Lacertidae</taxon>
        <taxon>Podarcis</taxon>
    </lineage>
</organism>
<keyword evidence="16" id="KW-1185">Reference proteome</keyword>
<name>A0AA35KJE0_9SAUR</name>
<keyword evidence="6" id="KW-0963">Cytoplasm</keyword>
<dbReference type="GO" id="GO:0004866">
    <property type="term" value="F:endopeptidase inhibitor activity"/>
    <property type="evidence" value="ECO:0007669"/>
    <property type="project" value="InterPro"/>
</dbReference>
<keyword evidence="9" id="KW-0647">Proteasome</keyword>
<dbReference type="PANTHER" id="PTHR13266">
    <property type="entry name" value="PROTEASOME INHIBITOR"/>
    <property type="match status" value="1"/>
</dbReference>
<sequence length="338" mass="36671">MEPWGSLLHGNQISRQSKAGGHVITPASAPLLLCPLDHVGQVAVAMAERARKTHGGGGGGRDGAMAGLELLYHSVSPDISSPQDALICYLHWKLITQGFRCLGAGDQPGANERKSEMLPAGWNADSDLFTLRYRMKDDSRDLLLKGIMMDGSIILNAMDPKLQKVTALTLKVSDFVNPEHLADFDKVYQNTEELQAQVTAHIVSPFEAAKERSVAKEEPRRERNPSPPNPPDHDPLWIPPRHPHGSRQPNWPDPMGPFAVGGEDLNPFGSRSGGMIMDPLRSGFPNPILDPSSGLPNRLPPGSVPPGARFDPFGPPGANRSGPNPDHLPPPNYDDMFM</sequence>
<evidence type="ECO:0000256" key="2">
    <source>
        <dbReference type="ARBA" id="ARBA00004496"/>
    </source>
</evidence>
<comment type="function">
    <text evidence="11">Plays an important role in control of proteasome function. Inhibits the hydrolysis of protein and peptide substrates by the 20S proteasome. Also inhibits the activation of the proteasome by the proteasome regulatory proteins PA700 and PA28.</text>
</comment>